<evidence type="ECO:0000313" key="4">
    <source>
        <dbReference type="Proteomes" id="UP000092932"/>
    </source>
</evidence>
<dbReference type="EC" id="4.2.1.17" evidence="3"/>
<dbReference type="EMBL" id="CP016591">
    <property type="protein sequence ID" value="ANY21089.1"/>
    <property type="molecule type" value="Genomic_DNA"/>
</dbReference>
<dbReference type="InterPro" id="IPR051683">
    <property type="entry name" value="Enoyl-CoA_Hydratase/Isomerase"/>
</dbReference>
<dbReference type="InterPro" id="IPR018376">
    <property type="entry name" value="Enoyl-CoA_hyd/isom_CS"/>
</dbReference>
<dbReference type="InterPro" id="IPR014748">
    <property type="entry name" value="Enoyl-CoA_hydra_C"/>
</dbReference>
<evidence type="ECO:0000256" key="1">
    <source>
        <dbReference type="ARBA" id="ARBA00005254"/>
    </source>
</evidence>
<dbReference type="AlphaFoldDB" id="A0A1B2AG16"/>
<dbReference type="InterPro" id="IPR029045">
    <property type="entry name" value="ClpP/crotonase-like_dom_sf"/>
</dbReference>
<dbReference type="OrthoDB" id="5730382at2"/>
<comment type="similarity">
    <text evidence="1 2">Belongs to the enoyl-CoA hydratase/isomerase family.</text>
</comment>
<dbReference type="PATRIC" id="fig|692370.5.peg.2605"/>
<dbReference type="Gene3D" id="3.90.226.10">
    <property type="entry name" value="2-enoyl-CoA Hydratase, Chain A, domain 1"/>
    <property type="match status" value="1"/>
</dbReference>
<sequence>MSVRLERHGEAAHLVIDRAAKRNSMTQDMWLAMPGLVEQAVADRSVKVLVVRAAEPGPFCAGADLGEFMAHADDVDWLTESQHAINRTQRAVARAALPTVAFVEGDCIGGGCGLAVACDLRVATPAARFAVTPAKLGLIYPLHDVKLLVDLIGPGQAKRLMFTGAIIGAAEAHRIGLVEAIADGPGEMVDAIAAVSPFSVRETKELVRRVGDGQSEDDDYTWTTFAGAFQGSDFREGVGAFLAKRKARFER</sequence>
<dbReference type="Pfam" id="PF00378">
    <property type="entry name" value="ECH_1"/>
    <property type="match status" value="1"/>
</dbReference>
<dbReference type="STRING" id="692370.A6F68_02595"/>
<keyword evidence="3" id="KW-0456">Lyase</keyword>
<reference evidence="3 4" key="1">
    <citation type="submission" date="2016-07" db="EMBL/GenBank/DDBJ databases">
        <title>Complete genome sequence of Altererythrobacter dongtanensis KCTC 22672, a type strain with esterase isolated from tidal flat.</title>
        <authorList>
            <person name="Cheng H."/>
            <person name="Wu Y.-H."/>
            <person name="Zhou P."/>
            <person name="Huo Y.-Y."/>
            <person name="Wang C.-S."/>
            <person name="Xu X.-W."/>
        </authorList>
    </citation>
    <scope>NUCLEOTIDE SEQUENCE [LARGE SCALE GENOMIC DNA]</scope>
    <source>
        <strain evidence="3 4">KCTC 22672</strain>
    </source>
</reference>
<dbReference type="InterPro" id="IPR001753">
    <property type="entry name" value="Enoyl-CoA_hydra/iso"/>
</dbReference>
<dbReference type="RefSeq" id="WP_067680864.1">
    <property type="nucleotide sequence ID" value="NZ_CP016591.1"/>
</dbReference>
<dbReference type="PROSITE" id="PS00166">
    <property type="entry name" value="ENOYL_COA_HYDRATASE"/>
    <property type="match status" value="1"/>
</dbReference>
<evidence type="ECO:0000256" key="2">
    <source>
        <dbReference type="RuleBase" id="RU003707"/>
    </source>
</evidence>
<dbReference type="CDD" id="cd06558">
    <property type="entry name" value="crotonase-like"/>
    <property type="match status" value="1"/>
</dbReference>
<dbReference type="Proteomes" id="UP000092932">
    <property type="component" value="Chromosome"/>
</dbReference>
<organism evidence="3 4">
    <name type="scientific">Tsuneonella dongtanensis</name>
    <dbReference type="NCBI Taxonomy" id="692370"/>
    <lineage>
        <taxon>Bacteria</taxon>
        <taxon>Pseudomonadati</taxon>
        <taxon>Pseudomonadota</taxon>
        <taxon>Alphaproteobacteria</taxon>
        <taxon>Sphingomonadales</taxon>
        <taxon>Erythrobacteraceae</taxon>
        <taxon>Tsuneonella</taxon>
    </lineage>
</organism>
<proteinExistence type="inferred from homology"/>
<dbReference type="GO" id="GO:0008300">
    <property type="term" value="P:isoprenoid catabolic process"/>
    <property type="evidence" value="ECO:0007669"/>
    <property type="project" value="TreeGrafter"/>
</dbReference>
<name>A0A1B2AG16_9SPHN</name>
<gene>
    <name evidence="3" type="primary">echA8_1</name>
    <name evidence="3" type="ORF">A6F68_02595</name>
</gene>
<dbReference type="GO" id="GO:0004300">
    <property type="term" value="F:enoyl-CoA hydratase activity"/>
    <property type="evidence" value="ECO:0007669"/>
    <property type="project" value="UniProtKB-EC"/>
</dbReference>
<evidence type="ECO:0000313" key="3">
    <source>
        <dbReference type="EMBL" id="ANY21089.1"/>
    </source>
</evidence>
<accession>A0A1B2AG16</accession>
<dbReference type="Gene3D" id="1.10.12.10">
    <property type="entry name" value="Lyase 2-enoyl-coa Hydratase, Chain A, domain 2"/>
    <property type="match status" value="1"/>
</dbReference>
<protein>
    <submittedName>
        <fullName evidence="3">Putative enoyl-CoA hydratase echA8</fullName>
        <ecNumber evidence="3">4.2.1.17</ecNumber>
    </submittedName>
</protein>
<dbReference type="SUPFAM" id="SSF52096">
    <property type="entry name" value="ClpP/crotonase"/>
    <property type="match status" value="1"/>
</dbReference>
<dbReference type="PANTHER" id="PTHR42964">
    <property type="entry name" value="ENOYL-COA HYDRATASE"/>
    <property type="match status" value="1"/>
</dbReference>
<dbReference type="KEGG" id="ado:A6F68_02595"/>
<dbReference type="PANTHER" id="PTHR42964:SF1">
    <property type="entry name" value="POLYKETIDE BIOSYNTHESIS ENOYL-COA HYDRATASE PKSH-RELATED"/>
    <property type="match status" value="1"/>
</dbReference>
<keyword evidence="4" id="KW-1185">Reference proteome</keyword>